<dbReference type="AlphaFoldDB" id="A0A8H5XKZ8"/>
<evidence type="ECO:0000313" key="13">
    <source>
        <dbReference type="EMBL" id="KAF5695679.1"/>
    </source>
</evidence>
<evidence type="ECO:0000256" key="8">
    <source>
        <dbReference type="ARBA" id="ARBA00023136"/>
    </source>
</evidence>
<dbReference type="PANTHER" id="PTHR10353">
    <property type="entry name" value="GLYCOSYL HYDROLASE"/>
    <property type="match status" value="1"/>
</dbReference>
<dbReference type="InterPro" id="IPR005829">
    <property type="entry name" value="Sugar_transporter_CS"/>
</dbReference>
<feature type="transmembrane region" description="Helical" evidence="11">
    <location>
        <begin position="1015"/>
        <end position="1038"/>
    </location>
</feature>
<comment type="similarity">
    <text evidence="3">Belongs to the glycosyl hydrolase 1 family.</text>
</comment>
<feature type="transmembrane region" description="Helical" evidence="11">
    <location>
        <begin position="923"/>
        <end position="942"/>
    </location>
</feature>
<evidence type="ECO:0000256" key="5">
    <source>
        <dbReference type="ARBA" id="ARBA00022692"/>
    </source>
</evidence>
<dbReference type="EMBL" id="JAAOAK010000005">
    <property type="protein sequence ID" value="KAF5695679.1"/>
    <property type="molecule type" value="Genomic_DNA"/>
</dbReference>
<evidence type="ECO:0000256" key="9">
    <source>
        <dbReference type="ARBA" id="ARBA00023295"/>
    </source>
</evidence>
<proteinExistence type="inferred from homology"/>
<feature type="transmembrane region" description="Helical" evidence="11">
    <location>
        <begin position="954"/>
        <end position="972"/>
    </location>
</feature>
<keyword evidence="6" id="KW-0378">Hydrolase</keyword>
<evidence type="ECO:0000256" key="3">
    <source>
        <dbReference type="ARBA" id="ARBA00010838"/>
    </source>
</evidence>
<dbReference type="PROSITE" id="PS00216">
    <property type="entry name" value="SUGAR_TRANSPORT_1"/>
    <property type="match status" value="1"/>
</dbReference>
<evidence type="ECO:0000256" key="7">
    <source>
        <dbReference type="ARBA" id="ARBA00022989"/>
    </source>
</evidence>
<keyword evidence="14" id="KW-1185">Reference proteome</keyword>
<dbReference type="InterPro" id="IPR005828">
    <property type="entry name" value="MFS_sugar_transport-like"/>
</dbReference>
<reference evidence="13 14" key="1">
    <citation type="submission" date="2020-05" db="EMBL/GenBank/DDBJ databases">
        <title>Identification and distribution of gene clusters putatively required for synthesis of sphingolipid metabolism inhibitors in phylogenetically diverse species of the filamentous fungus Fusarium.</title>
        <authorList>
            <person name="Kim H.-S."/>
            <person name="Busman M."/>
            <person name="Brown D.W."/>
            <person name="Divon H."/>
            <person name="Uhlig S."/>
            <person name="Proctor R.H."/>
        </authorList>
    </citation>
    <scope>NUCLEOTIDE SEQUENCE [LARGE SCALE GENOMIC DNA]</scope>
    <source>
        <strain evidence="13 14">NRRL 25311</strain>
    </source>
</reference>
<gene>
    <name evidence="13" type="ORF">FDENT_205</name>
</gene>
<dbReference type="GO" id="GO:0016020">
    <property type="term" value="C:membrane"/>
    <property type="evidence" value="ECO:0007669"/>
    <property type="project" value="UniProtKB-SubCell"/>
</dbReference>
<dbReference type="Pfam" id="PF00232">
    <property type="entry name" value="Glyco_hydro_1"/>
    <property type="match status" value="1"/>
</dbReference>
<feature type="transmembrane region" description="Helical" evidence="11">
    <location>
        <begin position="889"/>
        <end position="911"/>
    </location>
</feature>
<evidence type="ECO:0000256" key="6">
    <source>
        <dbReference type="ARBA" id="ARBA00022801"/>
    </source>
</evidence>
<dbReference type="FunFam" id="3.20.20.80:FF:000011">
    <property type="entry name" value="Cytosolic beta-glucosidase"/>
    <property type="match status" value="1"/>
</dbReference>
<dbReference type="PROSITE" id="PS00653">
    <property type="entry name" value="GLYCOSYL_HYDROL_F1_2"/>
    <property type="match status" value="1"/>
</dbReference>
<dbReference type="Gene3D" id="1.20.1250.20">
    <property type="entry name" value="MFS general substrate transporter like domains"/>
    <property type="match status" value="1"/>
</dbReference>
<dbReference type="InterPro" id="IPR020846">
    <property type="entry name" value="MFS_dom"/>
</dbReference>
<comment type="caution">
    <text evidence="13">The sequence shown here is derived from an EMBL/GenBank/DDBJ whole genome shotgun (WGS) entry which is preliminary data.</text>
</comment>
<evidence type="ECO:0000256" key="10">
    <source>
        <dbReference type="ARBA" id="ARBA00056775"/>
    </source>
</evidence>
<accession>A0A8H5XKZ8</accession>
<dbReference type="Proteomes" id="UP000562682">
    <property type="component" value="Unassembled WGS sequence"/>
</dbReference>
<keyword evidence="9" id="KW-0326">Glycosidase</keyword>
<comment type="subcellular location">
    <subcellularLocation>
        <location evidence="2">Membrane</location>
        <topology evidence="2">Multi-pass membrane protein</topology>
    </subcellularLocation>
</comment>
<dbReference type="InterPro" id="IPR036259">
    <property type="entry name" value="MFS_trans_sf"/>
</dbReference>
<keyword evidence="8 11" id="KW-0472">Membrane</keyword>
<comment type="function">
    <text evidence="10">Plays an important role in cellulose degradation. Shows hydrolytic activity against several glycosidic compounds.</text>
</comment>
<dbReference type="SUPFAM" id="SSF103473">
    <property type="entry name" value="MFS general substrate transporter"/>
    <property type="match status" value="1"/>
</dbReference>
<keyword evidence="5 11" id="KW-0812">Transmembrane</keyword>
<evidence type="ECO:0000256" key="11">
    <source>
        <dbReference type="SAM" id="Phobius"/>
    </source>
</evidence>
<dbReference type="GO" id="GO:0022857">
    <property type="term" value="F:transmembrane transporter activity"/>
    <property type="evidence" value="ECO:0007669"/>
    <property type="project" value="InterPro"/>
</dbReference>
<feature type="domain" description="Major facilitator superfamily (MFS) profile" evidence="12">
    <location>
        <begin position="626"/>
        <end position="1072"/>
    </location>
</feature>
<evidence type="ECO:0000313" key="14">
    <source>
        <dbReference type="Proteomes" id="UP000562682"/>
    </source>
</evidence>
<dbReference type="PROSITE" id="PS50850">
    <property type="entry name" value="MFS"/>
    <property type="match status" value="1"/>
</dbReference>
<dbReference type="InterPro" id="IPR033132">
    <property type="entry name" value="GH_1_N_CS"/>
</dbReference>
<dbReference type="EC" id="3.2.1.21" evidence="4"/>
<evidence type="ECO:0000256" key="2">
    <source>
        <dbReference type="ARBA" id="ARBA00004141"/>
    </source>
</evidence>
<feature type="transmembrane region" description="Helical" evidence="11">
    <location>
        <begin position="978"/>
        <end position="1003"/>
    </location>
</feature>
<feature type="transmembrane region" description="Helical" evidence="11">
    <location>
        <begin position="804"/>
        <end position="827"/>
    </location>
</feature>
<dbReference type="Gene3D" id="3.20.20.80">
    <property type="entry name" value="Glycosidases"/>
    <property type="match status" value="1"/>
</dbReference>
<dbReference type="PANTHER" id="PTHR10353:SF36">
    <property type="entry name" value="LP05116P"/>
    <property type="match status" value="1"/>
</dbReference>
<dbReference type="GO" id="GO:0030245">
    <property type="term" value="P:cellulose catabolic process"/>
    <property type="evidence" value="ECO:0007669"/>
    <property type="project" value="UniProtKB-ARBA"/>
</dbReference>
<evidence type="ECO:0000256" key="1">
    <source>
        <dbReference type="ARBA" id="ARBA00000448"/>
    </source>
</evidence>
<feature type="transmembrane region" description="Helical" evidence="11">
    <location>
        <begin position="766"/>
        <end position="784"/>
    </location>
</feature>
<dbReference type="SUPFAM" id="SSF51445">
    <property type="entry name" value="(Trans)glycosidases"/>
    <property type="match status" value="1"/>
</dbReference>
<dbReference type="PRINTS" id="PR00131">
    <property type="entry name" value="GLHYDRLASE1"/>
</dbReference>
<dbReference type="GO" id="GO:0080079">
    <property type="term" value="F:cellobiose glucosidase activity"/>
    <property type="evidence" value="ECO:0007669"/>
    <property type="project" value="UniProtKB-ARBA"/>
</dbReference>
<name>A0A8H5XKZ8_9HYPO</name>
<dbReference type="InterPro" id="IPR017853">
    <property type="entry name" value="GH"/>
</dbReference>
<evidence type="ECO:0000256" key="4">
    <source>
        <dbReference type="ARBA" id="ARBA00012744"/>
    </source>
</evidence>
<protein>
    <recommendedName>
        <fullName evidence="4">beta-glucosidase</fullName>
        <ecNumber evidence="4">3.2.1.21</ecNumber>
    </recommendedName>
</protein>
<organism evidence="13 14">
    <name type="scientific">Fusarium denticulatum</name>
    <dbReference type="NCBI Taxonomy" id="48507"/>
    <lineage>
        <taxon>Eukaryota</taxon>
        <taxon>Fungi</taxon>
        <taxon>Dikarya</taxon>
        <taxon>Ascomycota</taxon>
        <taxon>Pezizomycotina</taxon>
        <taxon>Sordariomycetes</taxon>
        <taxon>Hypocreomycetidae</taxon>
        <taxon>Hypocreales</taxon>
        <taxon>Nectriaceae</taxon>
        <taxon>Fusarium</taxon>
        <taxon>Fusarium fujikuroi species complex</taxon>
    </lineage>
</organism>
<comment type="catalytic activity">
    <reaction evidence="1">
        <text>Hydrolysis of terminal, non-reducing beta-D-glucosyl residues with release of beta-D-glucose.</text>
        <dbReference type="EC" id="3.2.1.21"/>
    </reaction>
</comment>
<feature type="transmembrane region" description="Helical" evidence="11">
    <location>
        <begin position="1050"/>
        <end position="1068"/>
    </location>
</feature>
<feature type="transmembrane region" description="Helical" evidence="11">
    <location>
        <begin position="731"/>
        <end position="754"/>
    </location>
</feature>
<evidence type="ECO:0000259" key="12">
    <source>
        <dbReference type="PROSITE" id="PS50850"/>
    </source>
</evidence>
<dbReference type="Pfam" id="PF00083">
    <property type="entry name" value="Sugar_tr"/>
    <property type="match status" value="1"/>
</dbReference>
<keyword evidence="7 11" id="KW-1133">Transmembrane helix</keyword>
<sequence>MSKEASMFQAGDLVTSSGTTDDLTVQELPLPKDFRWGTATAAYQVEGGTNQDGKGQSIWDTYTHLQPTRTNNGETGDIACDHYNRVPDDIELMKSCGVDVYRFSLSWTRIIPLGGRNDPINEKGITFYNDLIDRLLANGIEPVVTLYHWDAPQTLYDRYKAFLNTEEFTADFANYARLCFDRFGDRVKKWITYNEPYIISIFGHVNGTLAPGHRAEDGFDTKNEPWRVGHTLIISHAVAVKLYVKEFKPAQRGEISIVLNSHFYEPYSDTQADIDAAQRRLEFYVGWFGDPIFLGENYPVSMRKYLGDRLPRFSTEERNLLRETAPLNTFYGMNHYSTKFARALPDPPTEDDWTGNIEEGAVNSAGQEIGPVSQFQWLRVAPNGFRKLLNWVWNRYHLPIIVTENGCPCPGEQDLKVAIDDKFRQRYFGLYLDAISRAIYDDSVPVKGYYVWTLMDNFEWSAGYQPKFGIVHVDFEDGLTRTPKNSATYLRDQTAGYDCAKHWIRGFSLVSLADPMGSEDSTSGLHSNGFLYEMASSTDIKSTPDQSNCLFCLVSWIPKQCLQITMALPSDSKTPIDNPTRVNSHDHVETALKHDDLAAEAVAQGQALSGYEHLTFWETVRTFKMASLVCLLAAFSAGADGYQIAMQASIIANKGFVQQFATAVNEEGEKFLASNIIATWSAGQNVGQVLGQIGISFVVARFGRKISMYTLWTILMSSVLAESLARTWPVWFGAKMLAGTGVGCLQATLLGYITEVSPTRVRGGMLMLYSFWWTLGSFCTHVALQRLNKTDPFNWQTPVYTQWGHIGVMAIIYILLPESPSWCVTVGQEERAKKSIRFIYRGVENFDVDRHYELLALNVEHEKALAAEQRNESWLAIFKGTDGRRTITAMWTIVAQQFLGLALFGSFGTYFFQQAGLADPFQIKAITTSLQIIVVILAVFGVDRFGRRRMACCATSLMWISCLIVGIIGVAPQSGASTYVFVLFACFWNIGISANGAAGWGYIGEISSQRLRPYTSGFAASANSVTGLIMSVLTPYMVNANKWDWKLKTGFFYAGVGLPWVIGTWLLVPETARRSPAELDELFERKIKAWRFHTTETATQRLMQSEHAEAEEK</sequence>
<dbReference type="InterPro" id="IPR001360">
    <property type="entry name" value="Glyco_hydro_1"/>
</dbReference>